<dbReference type="GO" id="GO:0030687">
    <property type="term" value="C:preribosome, large subunit precursor"/>
    <property type="evidence" value="ECO:0007669"/>
    <property type="project" value="TreeGrafter"/>
</dbReference>
<dbReference type="SMART" id="SM00879">
    <property type="entry name" value="Brix"/>
    <property type="match status" value="1"/>
</dbReference>
<feature type="region of interest" description="Disordered" evidence="1">
    <location>
        <begin position="369"/>
        <end position="452"/>
    </location>
</feature>
<feature type="compositionally biased region" description="Basic and acidic residues" evidence="1">
    <location>
        <begin position="12"/>
        <end position="26"/>
    </location>
</feature>
<feature type="domain" description="Brix" evidence="2">
    <location>
        <begin position="28"/>
        <end position="348"/>
    </location>
</feature>
<dbReference type="AlphaFoldDB" id="A0A6A6WW28"/>
<feature type="region of interest" description="Disordered" evidence="1">
    <location>
        <begin position="295"/>
        <end position="322"/>
    </location>
</feature>
<evidence type="ECO:0000259" key="2">
    <source>
        <dbReference type="PROSITE" id="PS50833"/>
    </source>
</evidence>
<dbReference type="PANTHER" id="PTHR12661">
    <property type="entry name" value="PETER PAN-RELATED"/>
    <property type="match status" value="1"/>
</dbReference>
<dbReference type="InterPro" id="IPR007109">
    <property type="entry name" value="Brix"/>
</dbReference>
<feature type="compositionally biased region" description="Basic and acidic residues" evidence="1">
    <location>
        <begin position="369"/>
        <end position="405"/>
    </location>
</feature>
<proteinExistence type="predicted"/>
<feature type="compositionally biased region" description="Basic residues" evidence="1">
    <location>
        <begin position="1"/>
        <end position="11"/>
    </location>
</feature>
<feature type="region of interest" description="Disordered" evidence="1">
    <location>
        <begin position="1"/>
        <end position="28"/>
    </location>
</feature>
<sequence>MGRRSNQRKRQSVNDKATKKPNDGKPKSMVIRIGAGEVGASVSQLVKDVRQVMEPDTAVRLKERRANKLRDYTTMCGPLGVTHLLLFSRSEAGNTNLRLARTPKGPTLHFRVEKYSLCKDIFKSLKHPRVGTNDFHVAPLLVMNNFVTPDAERERLGDAAPPKHLEKLVTDMFSGMFPPIQPHTTPLHTIKRVLLLNREPPMEGDNGTCTISLRHYAITTKVTGLPKAIRRLYAAEKLMGSKEKKKKALPDLGGLEDVADYMLDPSAAGYTSASDTEVETDAEVEVSAPVTRRVLSKRERERGEAGENGRKAMSRSSKPKVEKRAVKLVELGPRLKLRLTKVEEDICSGKVMWHEFINKSKAEVQELDKKWDERNKEKEARRKIQRENIEKKRKERGEKGGKDGKDGEEDEEDDDEMDDYDEYDMDDDVWLDEDGKNDDEEQDEEMEDEDDG</sequence>
<dbReference type="GO" id="GO:0006364">
    <property type="term" value="P:rRNA processing"/>
    <property type="evidence" value="ECO:0007669"/>
    <property type="project" value="InterPro"/>
</dbReference>
<dbReference type="EMBL" id="MU002227">
    <property type="protein sequence ID" value="KAF2788316.1"/>
    <property type="molecule type" value="Genomic_DNA"/>
</dbReference>
<dbReference type="PANTHER" id="PTHR12661:SF5">
    <property type="entry name" value="SUPPRESSOR OF SWI4 1 HOMOLOG"/>
    <property type="match status" value="1"/>
</dbReference>
<evidence type="ECO:0000256" key="1">
    <source>
        <dbReference type="SAM" id="MobiDB-lite"/>
    </source>
</evidence>
<reference evidence="3" key="1">
    <citation type="journal article" date="2020" name="Stud. Mycol.">
        <title>101 Dothideomycetes genomes: a test case for predicting lifestyles and emergence of pathogens.</title>
        <authorList>
            <person name="Haridas S."/>
            <person name="Albert R."/>
            <person name="Binder M."/>
            <person name="Bloem J."/>
            <person name="Labutti K."/>
            <person name="Salamov A."/>
            <person name="Andreopoulos B."/>
            <person name="Baker S."/>
            <person name="Barry K."/>
            <person name="Bills G."/>
            <person name="Bluhm B."/>
            <person name="Cannon C."/>
            <person name="Castanera R."/>
            <person name="Culley D."/>
            <person name="Daum C."/>
            <person name="Ezra D."/>
            <person name="Gonzalez J."/>
            <person name="Henrissat B."/>
            <person name="Kuo A."/>
            <person name="Liang C."/>
            <person name="Lipzen A."/>
            <person name="Lutzoni F."/>
            <person name="Magnuson J."/>
            <person name="Mondo S."/>
            <person name="Nolan M."/>
            <person name="Ohm R."/>
            <person name="Pangilinan J."/>
            <person name="Park H.-J."/>
            <person name="Ramirez L."/>
            <person name="Alfaro M."/>
            <person name="Sun H."/>
            <person name="Tritt A."/>
            <person name="Yoshinaga Y."/>
            <person name="Zwiers L.-H."/>
            <person name="Turgeon B."/>
            <person name="Goodwin S."/>
            <person name="Spatafora J."/>
            <person name="Crous P."/>
            <person name="Grigoriev I."/>
        </authorList>
    </citation>
    <scope>NUCLEOTIDE SEQUENCE</scope>
    <source>
        <strain evidence="3">CBS 109.77</strain>
    </source>
</reference>
<dbReference type="Pfam" id="PF04427">
    <property type="entry name" value="Brix"/>
    <property type="match status" value="1"/>
</dbReference>
<evidence type="ECO:0000313" key="4">
    <source>
        <dbReference type="Proteomes" id="UP000799757"/>
    </source>
</evidence>
<organism evidence="3 4">
    <name type="scientific">Melanomma pulvis-pyrius CBS 109.77</name>
    <dbReference type="NCBI Taxonomy" id="1314802"/>
    <lineage>
        <taxon>Eukaryota</taxon>
        <taxon>Fungi</taxon>
        <taxon>Dikarya</taxon>
        <taxon>Ascomycota</taxon>
        <taxon>Pezizomycotina</taxon>
        <taxon>Dothideomycetes</taxon>
        <taxon>Pleosporomycetidae</taxon>
        <taxon>Pleosporales</taxon>
        <taxon>Melanommataceae</taxon>
        <taxon>Melanomma</taxon>
    </lineage>
</organism>
<dbReference type="GO" id="GO:0000027">
    <property type="term" value="P:ribosomal large subunit assembly"/>
    <property type="evidence" value="ECO:0007669"/>
    <property type="project" value="TreeGrafter"/>
</dbReference>
<keyword evidence="4" id="KW-1185">Reference proteome</keyword>
<dbReference type="Proteomes" id="UP000799757">
    <property type="component" value="Unassembled WGS sequence"/>
</dbReference>
<feature type="compositionally biased region" description="Basic and acidic residues" evidence="1">
    <location>
        <begin position="296"/>
        <end position="310"/>
    </location>
</feature>
<gene>
    <name evidence="3" type="ORF">K505DRAFT_315103</name>
</gene>
<name>A0A6A6WW28_9PLEO</name>
<protein>
    <submittedName>
        <fullName evidence="3">Brix-domain-containing protein</fullName>
    </submittedName>
</protein>
<dbReference type="PROSITE" id="PS50833">
    <property type="entry name" value="BRIX"/>
    <property type="match status" value="1"/>
</dbReference>
<dbReference type="GO" id="GO:0019843">
    <property type="term" value="F:rRNA binding"/>
    <property type="evidence" value="ECO:0007669"/>
    <property type="project" value="InterPro"/>
</dbReference>
<dbReference type="OrthoDB" id="10261452at2759"/>
<accession>A0A6A6WW28</accession>
<evidence type="ECO:0000313" key="3">
    <source>
        <dbReference type="EMBL" id="KAF2788316.1"/>
    </source>
</evidence>
<feature type="compositionally biased region" description="Acidic residues" evidence="1">
    <location>
        <begin position="406"/>
        <end position="452"/>
    </location>
</feature>
<dbReference type="InterPro" id="IPR045112">
    <property type="entry name" value="PPAN-like"/>
</dbReference>